<dbReference type="GO" id="GO:0016020">
    <property type="term" value="C:membrane"/>
    <property type="evidence" value="ECO:0007669"/>
    <property type="project" value="InterPro"/>
</dbReference>
<keyword evidence="1 2" id="KW-0808">Transferase</keyword>
<dbReference type="Proteomes" id="UP000195437">
    <property type="component" value="Chromosome"/>
</dbReference>
<keyword evidence="3" id="KW-1133">Transmembrane helix</keyword>
<dbReference type="InterPro" id="IPR000462">
    <property type="entry name" value="CDP-OH_P_trans"/>
</dbReference>
<feature type="transmembrane region" description="Helical" evidence="3">
    <location>
        <begin position="218"/>
        <end position="238"/>
    </location>
</feature>
<sequence>MMEESEMNLTERYRQIESVTKYSNYYLGRCYTWLSTPITELAARMGMHPNAMTLISLVLGLAACGLFLVGDRTFLVIGAVVLYLSYVLDWCDGQLARFTGKMSPFGGWLDQMCDRIKEFAFVSTLAVGAFKLYGDVTVFYWAMGSLFVLFLLEYYGQMNRAIPESQAAQETAAAVAPASPQMGRPTDGRKKIVIDFSIDEQYAVVCLLIVLAGAKGTLIGVTLIGLLFAVYKPLLAWLRYFRTN</sequence>
<evidence type="ECO:0000313" key="4">
    <source>
        <dbReference type="EMBL" id="ARU61787.1"/>
    </source>
</evidence>
<comment type="similarity">
    <text evidence="2">Belongs to the CDP-alcohol phosphatidyltransferase class-I family.</text>
</comment>
<keyword evidence="3" id="KW-0812">Transmembrane</keyword>
<dbReference type="Pfam" id="PF01066">
    <property type="entry name" value="CDP-OH_P_transf"/>
    <property type="match status" value="1"/>
</dbReference>
<evidence type="ECO:0000256" key="1">
    <source>
        <dbReference type="ARBA" id="ARBA00022679"/>
    </source>
</evidence>
<feature type="transmembrane region" description="Helical" evidence="3">
    <location>
        <begin position="139"/>
        <end position="156"/>
    </location>
</feature>
<dbReference type="GO" id="GO:0008654">
    <property type="term" value="P:phospholipid biosynthetic process"/>
    <property type="evidence" value="ECO:0007669"/>
    <property type="project" value="InterPro"/>
</dbReference>
<evidence type="ECO:0000256" key="2">
    <source>
        <dbReference type="RuleBase" id="RU003750"/>
    </source>
</evidence>
<feature type="transmembrane region" description="Helical" evidence="3">
    <location>
        <begin position="192"/>
        <end position="212"/>
    </location>
</feature>
<dbReference type="InterPro" id="IPR048254">
    <property type="entry name" value="CDP_ALCOHOL_P_TRANSF_CS"/>
</dbReference>
<evidence type="ECO:0000256" key="3">
    <source>
        <dbReference type="SAM" id="Phobius"/>
    </source>
</evidence>
<dbReference type="InterPro" id="IPR043130">
    <property type="entry name" value="CDP-OH_PTrfase_TM_dom"/>
</dbReference>
<dbReference type="EMBL" id="CP021434">
    <property type="protein sequence ID" value="ARU61787.1"/>
    <property type="molecule type" value="Genomic_DNA"/>
</dbReference>
<protein>
    <recommendedName>
        <fullName evidence="6">CDP-alcohol phosphatidyltransferase</fullName>
    </recommendedName>
</protein>
<accession>A0A1Y0IMS9</accession>
<dbReference type="KEGG" id="tum:CBW65_12680"/>
<keyword evidence="3" id="KW-0472">Membrane</keyword>
<gene>
    <name evidence="4" type="ORF">CBW65_12680</name>
</gene>
<dbReference type="Gene3D" id="1.20.120.1760">
    <property type="match status" value="1"/>
</dbReference>
<name>A0A1Y0IMS9_9BACL</name>
<reference evidence="5" key="1">
    <citation type="submission" date="2017-05" db="EMBL/GenBank/DDBJ databases">
        <authorList>
            <person name="Sung H."/>
        </authorList>
    </citation>
    <scope>NUCLEOTIDE SEQUENCE [LARGE SCALE GENOMIC DNA]</scope>
    <source>
        <strain evidence="5">AR23208</strain>
    </source>
</reference>
<evidence type="ECO:0000313" key="5">
    <source>
        <dbReference type="Proteomes" id="UP000195437"/>
    </source>
</evidence>
<evidence type="ECO:0008006" key="6">
    <source>
        <dbReference type="Google" id="ProtNLM"/>
    </source>
</evidence>
<keyword evidence="5" id="KW-1185">Reference proteome</keyword>
<dbReference type="AlphaFoldDB" id="A0A1Y0IMS9"/>
<feature type="transmembrane region" description="Helical" evidence="3">
    <location>
        <begin position="75"/>
        <end position="95"/>
    </location>
</feature>
<dbReference type="GO" id="GO:0016780">
    <property type="term" value="F:phosphotransferase activity, for other substituted phosphate groups"/>
    <property type="evidence" value="ECO:0007669"/>
    <property type="project" value="InterPro"/>
</dbReference>
<dbReference type="PROSITE" id="PS00379">
    <property type="entry name" value="CDP_ALCOHOL_P_TRANSF"/>
    <property type="match status" value="1"/>
</dbReference>
<organism evidence="4 5">
    <name type="scientific">Tumebacillus avium</name>
    <dbReference type="NCBI Taxonomy" id="1903704"/>
    <lineage>
        <taxon>Bacteria</taxon>
        <taxon>Bacillati</taxon>
        <taxon>Bacillota</taxon>
        <taxon>Bacilli</taxon>
        <taxon>Bacillales</taxon>
        <taxon>Alicyclobacillaceae</taxon>
        <taxon>Tumebacillus</taxon>
    </lineage>
</organism>
<feature type="transmembrane region" description="Helical" evidence="3">
    <location>
        <begin position="51"/>
        <end position="69"/>
    </location>
</feature>
<proteinExistence type="inferred from homology"/>